<dbReference type="PANTHER" id="PTHR14456">
    <property type="entry name" value="INOSITOL POLYPHOSPHATE KINASE 1"/>
    <property type="match status" value="1"/>
</dbReference>
<keyword evidence="10" id="KW-1185">Reference proteome</keyword>
<comment type="catalytic activity">
    <reaction evidence="1 8">
        <text>1D-myo-inositol 1,3,4,5,6-pentakisphosphate + ATP = 1D-myo-inositol hexakisphosphate + ADP + H(+)</text>
        <dbReference type="Rhea" id="RHEA:20313"/>
        <dbReference type="ChEBI" id="CHEBI:15378"/>
        <dbReference type="ChEBI" id="CHEBI:30616"/>
        <dbReference type="ChEBI" id="CHEBI:57733"/>
        <dbReference type="ChEBI" id="CHEBI:58130"/>
        <dbReference type="ChEBI" id="CHEBI:456216"/>
        <dbReference type="EC" id="2.7.1.158"/>
    </reaction>
</comment>
<evidence type="ECO:0000313" key="9">
    <source>
        <dbReference type="EMBL" id="TFK30038.1"/>
    </source>
</evidence>
<dbReference type="EMBL" id="ML210147">
    <property type="protein sequence ID" value="TFK30038.1"/>
    <property type="molecule type" value="Genomic_DNA"/>
</dbReference>
<dbReference type="PANTHER" id="PTHR14456:SF2">
    <property type="entry name" value="INOSITOL-PENTAKISPHOSPHATE 2-KINASE"/>
    <property type="match status" value="1"/>
</dbReference>
<name>A0A5C3LB86_COPMA</name>
<dbReference type="GO" id="GO:0032958">
    <property type="term" value="P:inositol phosphate biosynthetic process"/>
    <property type="evidence" value="ECO:0007669"/>
    <property type="project" value="TreeGrafter"/>
</dbReference>
<gene>
    <name evidence="9" type="ORF">FA15DRAFT_663366</name>
</gene>
<dbReference type="Pfam" id="PF06090">
    <property type="entry name" value="Ins_P5_2-kin"/>
    <property type="match status" value="1"/>
</dbReference>
<dbReference type="GO" id="GO:0035299">
    <property type="term" value="F:inositol-1,3,4,5,6-pentakisphosphate 2-kinase activity"/>
    <property type="evidence" value="ECO:0007669"/>
    <property type="project" value="UniProtKB-EC"/>
</dbReference>
<dbReference type="GO" id="GO:0005524">
    <property type="term" value="F:ATP binding"/>
    <property type="evidence" value="ECO:0007669"/>
    <property type="project" value="UniProtKB-KW"/>
</dbReference>
<proteinExistence type="predicted"/>
<evidence type="ECO:0000256" key="8">
    <source>
        <dbReference type="RuleBase" id="RU364126"/>
    </source>
</evidence>
<dbReference type="EC" id="2.7.1.158" evidence="2 8"/>
<dbReference type="OrthoDB" id="272370at2759"/>
<dbReference type="Proteomes" id="UP000307440">
    <property type="component" value="Unassembled WGS sequence"/>
</dbReference>
<comment type="domain">
    <text evidence="8">The EXKPK motif is conserved in inositol-pentakisphosphate 2-kinases of both family 1 and 2.</text>
</comment>
<sequence length="460" mass="51740">MPSIGQTTPGDWRYVSEGGATIVFSYRGPDNPNFNGTVLRLRKALVPVFRKRSNTIEDASARPDTLDEEEPDDPTIEYQTKCMSRLIPLEHLPRLETVDLDRDWLERLVASQNLNRPEVRRGKDGIDVNRKKGVLATDLVGGNWLAVEIKPKWAFLPGTTHLSESTKPVKTQTCRFCMHNHLRTTKGTIVPMAYCPLDLFSEDEERMKTAVNALWDSWTESEGTVNNLKVFAHGKMLHPADAKLMVSPDFTAEAGIQAIRDAFTSSIVLTLKATPVLSILSKLQRTLDTLDIEGLSKLWRHTELSAPLYRTTFAEFFNSRETDDRTGPPSTPLGVSSLFLSSPEPSIPDWVGFLDSYLSPFSSQLDHANPTPKDLRYYLLAYLLSATFKDCSVIVRLDFLRPNSEPKIEIKPNTVTVIDLDPKSMDKLRGWEKLDKEIATIYAKNTQKRTCVDANSINPT</sequence>
<evidence type="ECO:0000256" key="2">
    <source>
        <dbReference type="ARBA" id="ARBA00012023"/>
    </source>
</evidence>
<evidence type="ECO:0000256" key="1">
    <source>
        <dbReference type="ARBA" id="ARBA00001774"/>
    </source>
</evidence>
<keyword evidence="5 8" id="KW-0547">Nucleotide-binding</keyword>
<protein>
    <recommendedName>
        <fullName evidence="3 8">Inositol-pentakisphosphate 2-kinase</fullName>
        <ecNumber evidence="2 8">2.7.1.158</ecNumber>
    </recommendedName>
</protein>
<evidence type="ECO:0000256" key="4">
    <source>
        <dbReference type="ARBA" id="ARBA00022679"/>
    </source>
</evidence>
<organism evidence="9 10">
    <name type="scientific">Coprinopsis marcescibilis</name>
    <name type="common">Agaric fungus</name>
    <name type="synonym">Psathyrella marcescibilis</name>
    <dbReference type="NCBI Taxonomy" id="230819"/>
    <lineage>
        <taxon>Eukaryota</taxon>
        <taxon>Fungi</taxon>
        <taxon>Dikarya</taxon>
        <taxon>Basidiomycota</taxon>
        <taxon>Agaricomycotina</taxon>
        <taxon>Agaricomycetes</taxon>
        <taxon>Agaricomycetidae</taxon>
        <taxon>Agaricales</taxon>
        <taxon>Agaricineae</taxon>
        <taxon>Psathyrellaceae</taxon>
        <taxon>Coprinopsis</taxon>
    </lineage>
</organism>
<dbReference type="AlphaFoldDB" id="A0A5C3LB86"/>
<dbReference type="InterPro" id="IPR009286">
    <property type="entry name" value="Ins_P5_2-kin"/>
</dbReference>
<comment type="function">
    <text evidence="8">Phosphorylates Ins(1,3,4,5,6)P5 at position 2 to form Ins(1,2,3,4,5,6)P6 (InsP6 or phytate).</text>
</comment>
<evidence type="ECO:0000256" key="3">
    <source>
        <dbReference type="ARBA" id="ARBA00014846"/>
    </source>
</evidence>
<dbReference type="InterPro" id="IPR043001">
    <property type="entry name" value="IP5_2-K_N_lobe"/>
</dbReference>
<evidence type="ECO:0000256" key="5">
    <source>
        <dbReference type="ARBA" id="ARBA00022741"/>
    </source>
</evidence>
<dbReference type="GO" id="GO:0005634">
    <property type="term" value="C:nucleus"/>
    <property type="evidence" value="ECO:0007669"/>
    <property type="project" value="TreeGrafter"/>
</dbReference>
<keyword evidence="6 8" id="KW-0418">Kinase</keyword>
<reference evidence="9 10" key="1">
    <citation type="journal article" date="2019" name="Nat. Ecol. Evol.">
        <title>Megaphylogeny resolves global patterns of mushroom evolution.</title>
        <authorList>
            <person name="Varga T."/>
            <person name="Krizsan K."/>
            <person name="Foldi C."/>
            <person name="Dima B."/>
            <person name="Sanchez-Garcia M."/>
            <person name="Sanchez-Ramirez S."/>
            <person name="Szollosi G.J."/>
            <person name="Szarkandi J.G."/>
            <person name="Papp V."/>
            <person name="Albert L."/>
            <person name="Andreopoulos W."/>
            <person name="Angelini C."/>
            <person name="Antonin V."/>
            <person name="Barry K.W."/>
            <person name="Bougher N.L."/>
            <person name="Buchanan P."/>
            <person name="Buyck B."/>
            <person name="Bense V."/>
            <person name="Catcheside P."/>
            <person name="Chovatia M."/>
            <person name="Cooper J."/>
            <person name="Damon W."/>
            <person name="Desjardin D."/>
            <person name="Finy P."/>
            <person name="Geml J."/>
            <person name="Haridas S."/>
            <person name="Hughes K."/>
            <person name="Justo A."/>
            <person name="Karasinski D."/>
            <person name="Kautmanova I."/>
            <person name="Kiss B."/>
            <person name="Kocsube S."/>
            <person name="Kotiranta H."/>
            <person name="LaButti K.M."/>
            <person name="Lechner B.E."/>
            <person name="Liimatainen K."/>
            <person name="Lipzen A."/>
            <person name="Lukacs Z."/>
            <person name="Mihaltcheva S."/>
            <person name="Morgado L.N."/>
            <person name="Niskanen T."/>
            <person name="Noordeloos M.E."/>
            <person name="Ohm R.A."/>
            <person name="Ortiz-Santana B."/>
            <person name="Ovrebo C."/>
            <person name="Racz N."/>
            <person name="Riley R."/>
            <person name="Savchenko A."/>
            <person name="Shiryaev A."/>
            <person name="Soop K."/>
            <person name="Spirin V."/>
            <person name="Szebenyi C."/>
            <person name="Tomsovsky M."/>
            <person name="Tulloss R.E."/>
            <person name="Uehling J."/>
            <person name="Grigoriev I.V."/>
            <person name="Vagvolgyi C."/>
            <person name="Papp T."/>
            <person name="Martin F.M."/>
            <person name="Miettinen O."/>
            <person name="Hibbett D.S."/>
            <person name="Nagy L.G."/>
        </authorList>
    </citation>
    <scope>NUCLEOTIDE SEQUENCE [LARGE SCALE GENOMIC DNA]</scope>
    <source>
        <strain evidence="9 10">CBS 121175</strain>
    </source>
</reference>
<keyword evidence="7 8" id="KW-0067">ATP-binding</keyword>
<evidence type="ECO:0000313" key="10">
    <source>
        <dbReference type="Proteomes" id="UP000307440"/>
    </source>
</evidence>
<accession>A0A5C3LB86</accession>
<dbReference type="Gene3D" id="3.30.200.110">
    <property type="entry name" value="Inositol-pentakisphosphate 2-kinase, N-lobe"/>
    <property type="match status" value="1"/>
</dbReference>
<dbReference type="STRING" id="230819.A0A5C3LB86"/>
<evidence type="ECO:0000256" key="6">
    <source>
        <dbReference type="ARBA" id="ARBA00022777"/>
    </source>
</evidence>
<evidence type="ECO:0000256" key="7">
    <source>
        <dbReference type="ARBA" id="ARBA00022840"/>
    </source>
</evidence>
<keyword evidence="4 8" id="KW-0808">Transferase</keyword>